<reference evidence="2" key="1">
    <citation type="journal article" date="2023" name="Front. Plant Sci.">
        <title>Chromosomal-level genome assembly of Melastoma candidum provides insights into trichome evolution.</title>
        <authorList>
            <person name="Zhong Y."/>
            <person name="Wu W."/>
            <person name="Sun C."/>
            <person name="Zou P."/>
            <person name="Liu Y."/>
            <person name="Dai S."/>
            <person name="Zhou R."/>
        </authorList>
    </citation>
    <scope>NUCLEOTIDE SEQUENCE [LARGE SCALE GENOMIC DNA]</scope>
</reference>
<protein>
    <submittedName>
        <fullName evidence="1">Uncharacterized protein</fullName>
    </submittedName>
</protein>
<evidence type="ECO:0000313" key="2">
    <source>
        <dbReference type="Proteomes" id="UP001057402"/>
    </source>
</evidence>
<sequence length="140" mass="15684">MNPSHESSNYCYYSITTLNLSILFSLWHRPTKSSYFDIGPVGLFAQIGAFKCGKEVDAYALRNGMESDGYLPTATLDMYVRWGETGRARNFFDMQEKDVASWNAEREEGMLAVEMGKSGVYPDKVMFPVLSCACSRSVDG</sequence>
<dbReference type="Proteomes" id="UP001057402">
    <property type="component" value="Chromosome 8"/>
</dbReference>
<accession>A0ACB9N4L9</accession>
<organism evidence="1 2">
    <name type="scientific">Melastoma candidum</name>
    <dbReference type="NCBI Taxonomy" id="119954"/>
    <lineage>
        <taxon>Eukaryota</taxon>
        <taxon>Viridiplantae</taxon>
        <taxon>Streptophyta</taxon>
        <taxon>Embryophyta</taxon>
        <taxon>Tracheophyta</taxon>
        <taxon>Spermatophyta</taxon>
        <taxon>Magnoliopsida</taxon>
        <taxon>eudicotyledons</taxon>
        <taxon>Gunneridae</taxon>
        <taxon>Pentapetalae</taxon>
        <taxon>rosids</taxon>
        <taxon>malvids</taxon>
        <taxon>Myrtales</taxon>
        <taxon>Melastomataceae</taxon>
        <taxon>Melastomatoideae</taxon>
        <taxon>Melastomateae</taxon>
        <taxon>Melastoma</taxon>
    </lineage>
</organism>
<keyword evidence="2" id="KW-1185">Reference proteome</keyword>
<dbReference type="EMBL" id="CM042887">
    <property type="protein sequence ID" value="KAI4331469.1"/>
    <property type="molecule type" value="Genomic_DNA"/>
</dbReference>
<gene>
    <name evidence="1" type="ORF">MLD38_029658</name>
</gene>
<proteinExistence type="predicted"/>
<evidence type="ECO:0000313" key="1">
    <source>
        <dbReference type="EMBL" id="KAI4331469.1"/>
    </source>
</evidence>
<name>A0ACB9N4L9_9MYRT</name>
<comment type="caution">
    <text evidence="1">The sequence shown here is derived from an EMBL/GenBank/DDBJ whole genome shotgun (WGS) entry which is preliminary data.</text>
</comment>